<evidence type="ECO:0000259" key="13">
    <source>
        <dbReference type="Pfam" id="PF16192"/>
    </source>
</evidence>
<feature type="transmembrane region" description="Helical" evidence="10">
    <location>
        <begin position="428"/>
        <end position="445"/>
    </location>
</feature>
<comment type="similarity">
    <text evidence="3 10">Belongs to the glycosyltransferase 39 family.</text>
</comment>
<dbReference type="EMBL" id="JACSPO010000004">
    <property type="protein sequence ID" value="MBD8062516.1"/>
    <property type="molecule type" value="Genomic_DNA"/>
</dbReference>
<sequence length="608" mass="65786">MTAPHDDTDGPGPVATAEAAPERTDHRSAAEIETDLASRLLRPGPTDRLWGWLGPLVVTALAAVLRLVNLNHPTRLMFDETYYVKQAYSLLTLGYEGEWDGENEDVNARFREGDFSDLTADPDYVVHPQIGKWLIAIGLRLFGADNGAGWRFSAAVAGALTVLIVARIGRRLTGSTLLGSAAGLLLAVDGLHLTGSRIGLLDVFLGLFVVAALGAVLLDREQSRRRLAHAAAADLAARGDGRLSDPWGPRTGIRWWLVLAGVLLGLGGGVKWSAIYALAVFGILVVVWDLCARRAVGARLWFGAGVFRGGVPAFLALVPVALLTYVAGWASWFANTGAYLRTWAADEIAETGTVVRSWLPDPLNSLWEYHLRAWDFHNGLDSEHSYEAHPAGWLLQLRPTSFYWESPAPGDCGADRCVQAISSVGNPVVWWLGLLALVAILWMAIARRDWRAWVVLAGYAAVYVPWLAYAHRTIFTFYAIALAPYVALAVVVAVAWVGGLLPPLHGPARRPGEVPVDDDDGPLPAAPPADDSWLTRPATAPAPVATAVAVADDDDAPEPARSTRLGHVLLAVVCLAAVAALVWFWPVWTGQTLSYDMWRARMWLGSWI</sequence>
<evidence type="ECO:0000313" key="15">
    <source>
        <dbReference type="Proteomes" id="UP000661894"/>
    </source>
</evidence>
<comment type="function">
    <text evidence="10">Protein O-mannosyltransferase that catalyzes the transfer of a single mannose residue from a polyprenol phospho-mannosyl lipidic donor to the hydroxyl group of selected serine and threonine residues in acceptor proteins.</text>
</comment>
<dbReference type="EC" id="2.4.1.-" evidence="10"/>
<proteinExistence type="inferred from homology"/>
<evidence type="ECO:0000256" key="8">
    <source>
        <dbReference type="ARBA" id="ARBA00023136"/>
    </source>
</evidence>
<keyword evidence="7 10" id="KW-1133">Transmembrane helix</keyword>
<feature type="domain" description="Protein O-mannosyl-transferase C-terminal four TM" evidence="13">
    <location>
        <begin position="363"/>
        <end position="487"/>
    </location>
</feature>
<comment type="caution">
    <text evidence="14">The sequence shown here is derived from an EMBL/GenBank/DDBJ whole genome shotgun (WGS) entry which is preliminary data.</text>
</comment>
<keyword evidence="10" id="KW-1003">Cell membrane</keyword>
<feature type="transmembrane region" description="Helical" evidence="10">
    <location>
        <begin position="452"/>
        <end position="469"/>
    </location>
</feature>
<dbReference type="RefSeq" id="WP_251839624.1">
    <property type="nucleotide sequence ID" value="NZ_JACSPO010000004.1"/>
</dbReference>
<organism evidence="14 15">
    <name type="scientific">Oceanitalea stevensii</name>
    <dbReference type="NCBI Taxonomy" id="2763072"/>
    <lineage>
        <taxon>Bacteria</taxon>
        <taxon>Bacillati</taxon>
        <taxon>Actinomycetota</taxon>
        <taxon>Actinomycetes</taxon>
        <taxon>Micrococcales</taxon>
        <taxon>Bogoriellaceae</taxon>
        <taxon>Georgenia</taxon>
    </lineage>
</organism>
<evidence type="ECO:0000256" key="10">
    <source>
        <dbReference type="RuleBase" id="RU367007"/>
    </source>
</evidence>
<dbReference type="InterPro" id="IPR032421">
    <property type="entry name" value="PMT_4TMC"/>
</dbReference>
<name>A0ABR8Z2F5_9MICO</name>
<evidence type="ECO:0000256" key="3">
    <source>
        <dbReference type="ARBA" id="ARBA00007222"/>
    </source>
</evidence>
<evidence type="ECO:0000313" key="14">
    <source>
        <dbReference type="EMBL" id="MBD8062516.1"/>
    </source>
</evidence>
<gene>
    <name evidence="14" type="ORF">H9624_09285</name>
</gene>
<feature type="transmembrane region" description="Helical" evidence="10">
    <location>
        <begin position="475"/>
        <end position="501"/>
    </location>
</feature>
<comment type="subcellular location">
    <subcellularLocation>
        <location evidence="10">Cell membrane</location>
    </subcellularLocation>
    <subcellularLocation>
        <location evidence="1">Endomembrane system</location>
        <topology evidence="1">Multi-pass membrane protein</topology>
    </subcellularLocation>
</comment>
<dbReference type="InterPro" id="IPR003342">
    <property type="entry name" value="ArnT-like_N"/>
</dbReference>
<feature type="region of interest" description="Disordered" evidence="11">
    <location>
        <begin position="1"/>
        <end position="27"/>
    </location>
</feature>
<evidence type="ECO:0000256" key="1">
    <source>
        <dbReference type="ARBA" id="ARBA00004127"/>
    </source>
</evidence>
<keyword evidence="6 10" id="KW-0812">Transmembrane</keyword>
<dbReference type="InterPro" id="IPR027005">
    <property type="entry name" value="PMT-like"/>
</dbReference>
<keyword evidence="5 10" id="KW-0808">Transferase</keyword>
<dbReference type="Pfam" id="PF16192">
    <property type="entry name" value="PMT_4TMC"/>
    <property type="match status" value="1"/>
</dbReference>
<feature type="transmembrane region" description="Helical" evidence="10">
    <location>
        <begin position="198"/>
        <end position="218"/>
    </location>
</feature>
<evidence type="ECO:0000256" key="2">
    <source>
        <dbReference type="ARBA" id="ARBA00004922"/>
    </source>
</evidence>
<feature type="transmembrane region" description="Helical" evidence="10">
    <location>
        <begin position="274"/>
        <end position="292"/>
    </location>
</feature>
<dbReference type="Proteomes" id="UP000661894">
    <property type="component" value="Unassembled WGS sequence"/>
</dbReference>
<evidence type="ECO:0000256" key="7">
    <source>
        <dbReference type="ARBA" id="ARBA00022989"/>
    </source>
</evidence>
<comment type="pathway">
    <text evidence="2 10">Protein modification; protein glycosylation.</text>
</comment>
<evidence type="ECO:0000256" key="4">
    <source>
        <dbReference type="ARBA" id="ARBA00022676"/>
    </source>
</evidence>
<feature type="domain" description="ArnT-like N-terminal" evidence="12">
    <location>
        <begin position="139"/>
        <end position="215"/>
    </location>
</feature>
<feature type="transmembrane region" description="Helical" evidence="10">
    <location>
        <begin position="313"/>
        <end position="334"/>
    </location>
</feature>
<keyword evidence="15" id="KW-1185">Reference proteome</keyword>
<evidence type="ECO:0000256" key="9">
    <source>
        <dbReference type="ARBA" id="ARBA00093617"/>
    </source>
</evidence>
<protein>
    <recommendedName>
        <fullName evidence="9 10">Polyprenol-phosphate-mannose--protein mannosyltransferase</fullName>
        <ecNumber evidence="10">2.4.1.-</ecNumber>
    </recommendedName>
</protein>
<keyword evidence="4 10" id="KW-0328">Glycosyltransferase</keyword>
<dbReference type="Pfam" id="PF02366">
    <property type="entry name" value="PMT"/>
    <property type="match status" value="1"/>
</dbReference>
<feature type="transmembrane region" description="Helical" evidence="10">
    <location>
        <begin position="49"/>
        <end position="68"/>
    </location>
</feature>
<feature type="transmembrane region" description="Helical" evidence="10">
    <location>
        <begin position="148"/>
        <end position="165"/>
    </location>
</feature>
<dbReference type="PANTHER" id="PTHR10050:SF46">
    <property type="entry name" value="PROTEIN O-MANNOSYL-TRANSFERASE 2"/>
    <property type="match status" value="1"/>
</dbReference>
<feature type="transmembrane region" description="Helical" evidence="10">
    <location>
        <begin position="252"/>
        <end position="268"/>
    </location>
</feature>
<reference evidence="14 15" key="1">
    <citation type="submission" date="2020-08" db="EMBL/GenBank/DDBJ databases">
        <title>A Genomic Blueprint of the Chicken Gut Microbiome.</title>
        <authorList>
            <person name="Gilroy R."/>
            <person name="Ravi A."/>
            <person name="Getino M."/>
            <person name="Pursley I."/>
            <person name="Horton D.L."/>
            <person name="Alikhan N.-F."/>
            <person name="Baker D."/>
            <person name="Gharbi K."/>
            <person name="Hall N."/>
            <person name="Watson M."/>
            <person name="Adriaenssens E.M."/>
            <person name="Foster-Nyarko E."/>
            <person name="Jarju S."/>
            <person name="Secka A."/>
            <person name="Antonio M."/>
            <person name="Oren A."/>
            <person name="Chaudhuri R."/>
            <person name="La Ragione R.M."/>
            <person name="Hildebrand F."/>
            <person name="Pallen M.J."/>
        </authorList>
    </citation>
    <scope>NUCLEOTIDE SEQUENCE [LARGE SCALE GENOMIC DNA]</scope>
    <source>
        <strain evidence="14 15">Sa1BUA1</strain>
    </source>
</reference>
<feature type="transmembrane region" description="Helical" evidence="10">
    <location>
        <begin position="568"/>
        <end position="588"/>
    </location>
</feature>
<evidence type="ECO:0000256" key="5">
    <source>
        <dbReference type="ARBA" id="ARBA00022679"/>
    </source>
</evidence>
<evidence type="ECO:0000259" key="12">
    <source>
        <dbReference type="Pfam" id="PF02366"/>
    </source>
</evidence>
<evidence type="ECO:0000256" key="6">
    <source>
        <dbReference type="ARBA" id="ARBA00022692"/>
    </source>
</evidence>
<accession>A0ABR8Z2F5</accession>
<evidence type="ECO:0000256" key="11">
    <source>
        <dbReference type="SAM" id="MobiDB-lite"/>
    </source>
</evidence>
<dbReference type="PANTHER" id="PTHR10050">
    <property type="entry name" value="DOLICHYL-PHOSPHATE-MANNOSE--PROTEIN MANNOSYLTRANSFERASE"/>
    <property type="match status" value="1"/>
</dbReference>
<keyword evidence="8 10" id="KW-0472">Membrane</keyword>